<evidence type="ECO:0000313" key="4">
    <source>
        <dbReference type="Proteomes" id="UP001055101"/>
    </source>
</evidence>
<evidence type="ECO:0000259" key="2">
    <source>
        <dbReference type="Pfam" id="PF04069"/>
    </source>
</evidence>
<protein>
    <submittedName>
        <fullName evidence="3">Glycine betaine-binding protein YehZ</fullName>
    </submittedName>
</protein>
<reference evidence="3" key="2">
    <citation type="submission" date="2021-08" db="EMBL/GenBank/DDBJ databases">
        <authorList>
            <person name="Tani A."/>
            <person name="Ola A."/>
            <person name="Ogura Y."/>
            <person name="Katsura K."/>
            <person name="Hayashi T."/>
        </authorList>
    </citation>
    <scope>NUCLEOTIDE SEQUENCE</scope>
    <source>
        <strain evidence="3">DSM 23674</strain>
    </source>
</reference>
<evidence type="ECO:0000256" key="1">
    <source>
        <dbReference type="SAM" id="MobiDB-lite"/>
    </source>
</evidence>
<dbReference type="Proteomes" id="UP001055101">
    <property type="component" value="Unassembled WGS sequence"/>
</dbReference>
<sequence length="365" mass="38534">MLATTNIVQERSEPSPVLPGVSSSGWPRNENVRHLMLRGDTFVANQSPSEWLRLPDPRASPTRRRLLAALVVFAAAGTRPLEAGAPRPIVVASKSDTEGALTGSLIALVLEGLGLTVERKLGLGPTLIVRSALLSGEIDLYPEYTGNGAFFSGTETDPVWKTGQGGYARIQQLDAERGLVWLKPAPANNTWLIAVRGSVARANGLVSMADFAGAVRNGLITLAASTEFVESPAALPSFEAAYGFTMPTSRIISLPGGDTAVTARAAAEGISGVNAGMVYGTDGALAALDLTVMSDPKAAQIVYEVAPVIRADTLARHPEIRDVLERVFMRLDAGTLRRLNARITVEGETAEVVARGYLAEIGAPR</sequence>
<dbReference type="Gene3D" id="3.40.190.120">
    <property type="entry name" value="Osmoprotection protein (prox), domain 2"/>
    <property type="match status" value="1"/>
</dbReference>
<dbReference type="CDD" id="cd13616">
    <property type="entry name" value="PBP2_OsmF"/>
    <property type="match status" value="1"/>
</dbReference>
<dbReference type="EMBL" id="BPRA01000002">
    <property type="protein sequence ID" value="GJE54109.1"/>
    <property type="molecule type" value="Genomic_DNA"/>
</dbReference>
<organism evidence="3 4">
    <name type="scientific">Methylobacterium thuringiense</name>
    <dbReference type="NCBI Taxonomy" id="1003091"/>
    <lineage>
        <taxon>Bacteria</taxon>
        <taxon>Pseudomonadati</taxon>
        <taxon>Pseudomonadota</taxon>
        <taxon>Alphaproteobacteria</taxon>
        <taxon>Hyphomicrobiales</taxon>
        <taxon>Methylobacteriaceae</taxon>
        <taxon>Methylobacterium</taxon>
    </lineage>
</organism>
<dbReference type="SUPFAM" id="SSF53850">
    <property type="entry name" value="Periplasmic binding protein-like II"/>
    <property type="match status" value="1"/>
</dbReference>
<feature type="compositionally biased region" description="Low complexity" evidence="1">
    <location>
        <begin position="14"/>
        <end position="24"/>
    </location>
</feature>
<evidence type="ECO:0000313" key="3">
    <source>
        <dbReference type="EMBL" id="GJE54109.1"/>
    </source>
</evidence>
<dbReference type="Gene3D" id="3.40.190.10">
    <property type="entry name" value="Periplasmic binding protein-like II"/>
    <property type="match status" value="1"/>
</dbReference>
<reference evidence="3" key="1">
    <citation type="journal article" date="2021" name="Front. Microbiol.">
        <title>Comprehensive Comparative Genomics and Phenotyping of Methylobacterium Species.</title>
        <authorList>
            <person name="Alessa O."/>
            <person name="Ogura Y."/>
            <person name="Fujitani Y."/>
            <person name="Takami H."/>
            <person name="Hayashi T."/>
            <person name="Sahin N."/>
            <person name="Tani A."/>
        </authorList>
    </citation>
    <scope>NUCLEOTIDE SEQUENCE</scope>
    <source>
        <strain evidence="3">DSM 23674</strain>
    </source>
</reference>
<gene>
    <name evidence="3" type="primary">yehZ</name>
    <name evidence="3" type="ORF">EKPJFOCH_0582</name>
</gene>
<dbReference type="Pfam" id="PF04069">
    <property type="entry name" value="OpuAC"/>
    <property type="match status" value="1"/>
</dbReference>
<accession>A0ABQ4TIS4</accession>
<proteinExistence type="predicted"/>
<comment type="caution">
    <text evidence="3">The sequence shown here is derived from an EMBL/GenBank/DDBJ whole genome shotgun (WGS) entry which is preliminary data.</text>
</comment>
<feature type="region of interest" description="Disordered" evidence="1">
    <location>
        <begin position="1"/>
        <end position="24"/>
    </location>
</feature>
<dbReference type="InterPro" id="IPR007210">
    <property type="entry name" value="ABC_Gly_betaine_transp_sub-bd"/>
</dbReference>
<keyword evidence="4" id="KW-1185">Reference proteome</keyword>
<name>A0ABQ4TIS4_9HYPH</name>
<feature type="domain" description="ABC-type glycine betaine transport system substrate-binding" evidence="2">
    <location>
        <begin position="88"/>
        <end position="360"/>
    </location>
</feature>